<dbReference type="Pfam" id="PF00201">
    <property type="entry name" value="UDPGT"/>
    <property type="match status" value="1"/>
</dbReference>
<evidence type="ECO:0000256" key="3">
    <source>
        <dbReference type="ARBA" id="ARBA00022679"/>
    </source>
</evidence>
<dbReference type="OrthoDB" id="5835829at2759"/>
<dbReference type="Proteomes" id="UP000237105">
    <property type="component" value="Unassembled WGS sequence"/>
</dbReference>
<evidence type="ECO:0000256" key="2">
    <source>
        <dbReference type="ARBA" id="ARBA00022676"/>
    </source>
</evidence>
<keyword evidence="5" id="KW-1185">Reference proteome</keyword>
<sequence length="282" mass="32094">SDTERFGLPGWPDRIELTRSQVPELIRLEQEDEFTKMLERVEEAEERNSGLIVNSFYELEPGYADHYRKVLLKKEWHIGPVSLCNKNNEDKARRGKEAAIDDHECLKWLDSKNPNSVVYVCFGTNSSFSGSQLLETALALEASGQEFIWVVRKPKNEEEDAWLPEEFEKRIEEKGLVIRGWAPQVLILDDKSVGGFVTHCGWNSALEGISAGLPMVTWPIFAKQFDNEKLITDVLRTGVGVGAQRWVRLAGDFIKREQIEKAVKEIMVGERSEEMSSRAKAP</sequence>
<dbReference type="PANTHER" id="PTHR48047">
    <property type="entry name" value="GLYCOSYLTRANSFERASE"/>
    <property type="match status" value="1"/>
</dbReference>
<dbReference type="PANTHER" id="PTHR48047:SF45">
    <property type="entry name" value="SCOPOLETIN GLUCOSYLTRANSFERASE-LIKE"/>
    <property type="match status" value="1"/>
</dbReference>
<gene>
    <name evidence="4" type="ORF">PanWU01x14_294360</name>
</gene>
<evidence type="ECO:0000256" key="1">
    <source>
        <dbReference type="ARBA" id="ARBA00009995"/>
    </source>
</evidence>
<dbReference type="FunFam" id="3.40.50.2000:FF:000047">
    <property type="entry name" value="Glycosyltransferase"/>
    <property type="match status" value="1"/>
</dbReference>
<evidence type="ECO:0000313" key="4">
    <source>
        <dbReference type="EMBL" id="PON40833.1"/>
    </source>
</evidence>
<keyword evidence="2" id="KW-0328">Glycosyltransferase</keyword>
<feature type="non-terminal residue" evidence="4">
    <location>
        <position position="1"/>
    </location>
</feature>
<dbReference type="AlphaFoldDB" id="A0A2P5AW95"/>
<comment type="similarity">
    <text evidence="1">Belongs to the UDP-glycosyltransferase family.</text>
</comment>
<organism evidence="4 5">
    <name type="scientific">Parasponia andersonii</name>
    <name type="common">Sponia andersonii</name>
    <dbReference type="NCBI Taxonomy" id="3476"/>
    <lineage>
        <taxon>Eukaryota</taxon>
        <taxon>Viridiplantae</taxon>
        <taxon>Streptophyta</taxon>
        <taxon>Embryophyta</taxon>
        <taxon>Tracheophyta</taxon>
        <taxon>Spermatophyta</taxon>
        <taxon>Magnoliopsida</taxon>
        <taxon>eudicotyledons</taxon>
        <taxon>Gunneridae</taxon>
        <taxon>Pentapetalae</taxon>
        <taxon>rosids</taxon>
        <taxon>fabids</taxon>
        <taxon>Rosales</taxon>
        <taxon>Cannabaceae</taxon>
        <taxon>Parasponia</taxon>
    </lineage>
</organism>
<dbReference type="SUPFAM" id="SSF53756">
    <property type="entry name" value="UDP-Glycosyltransferase/glycogen phosphorylase"/>
    <property type="match status" value="1"/>
</dbReference>
<dbReference type="InterPro" id="IPR002213">
    <property type="entry name" value="UDP_glucos_trans"/>
</dbReference>
<proteinExistence type="inferred from homology"/>
<keyword evidence="3 4" id="KW-0808">Transferase</keyword>
<dbReference type="GO" id="GO:0035251">
    <property type="term" value="F:UDP-glucosyltransferase activity"/>
    <property type="evidence" value="ECO:0007669"/>
    <property type="project" value="TreeGrafter"/>
</dbReference>
<dbReference type="CDD" id="cd03784">
    <property type="entry name" value="GT1_Gtf-like"/>
    <property type="match status" value="1"/>
</dbReference>
<dbReference type="EMBL" id="JXTB01000431">
    <property type="protein sequence ID" value="PON40833.1"/>
    <property type="molecule type" value="Genomic_DNA"/>
</dbReference>
<reference evidence="5" key="1">
    <citation type="submission" date="2016-06" db="EMBL/GenBank/DDBJ databases">
        <title>Parallel loss of symbiosis genes in relatives of nitrogen-fixing non-legume Parasponia.</title>
        <authorList>
            <person name="Van Velzen R."/>
            <person name="Holmer R."/>
            <person name="Bu F."/>
            <person name="Rutten L."/>
            <person name="Van Zeijl A."/>
            <person name="Liu W."/>
            <person name="Santuari L."/>
            <person name="Cao Q."/>
            <person name="Sharma T."/>
            <person name="Shen D."/>
            <person name="Roswanjaya Y."/>
            <person name="Wardhani T."/>
            <person name="Kalhor M.S."/>
            <person name="Jansen J."/>
            <person name="Van den Hoogen J."/>
            <person name="Gungor B."/>
            <person name="Hartog M."/>
            <person name="Hontelez J."/>
            <person name="Verver J."/>
            <person name="Yang W.-C."/>
            <person name="Schijlen E."/>
            <person name="Repin R."/>
            <person name="Schilthuizen M."/>
            <person name="Schranz E."/>
            <person name="Heidstra R."/>
            <person name="Miyata K."/>
            <person name="Fedorova E."/>
            <person name="Kohlen W."/>
            <person name="Bisseling T."/>
            <person name="Smit S."/>
            <person name="Geurts R."/>
        </authorList>
    </citation>
    <scope>NUCLEOTIDE SEQUENCE [LARGE SCALE GENOMIC DNA]</scope>
    <source>
        <strain evidence="5">cv. WU1-14</strain>
    </source>
</reference>
<protein>
    <submittedName>
        <fullName evidence="4">UDP-glucuronosyl/UDP-glucosyltransferase</fullName>
    </submittedName>
</protein>
<comment type="caution">
    <text evidence="4">The sequence shown here is derived from an EMBL/GenBank/DDBJ whole genome shotgun (WGS) entry which is preliminary data.</text>
</comment>
<name>A0A2P5AW95_PARAD</name>
<accession>A0A2P5AW95</accession>
<dbReference type="Gene3D" id="3.40.50.2000">
    <property type="entry name" value="Glycogen Phosphorylase B"/>
    <property type="match status" value="2"/>
</dbReference>
<evidence type="ECO:0000313" key="5">
    <source>
        <dbReference type="Proteomes" id="UP000237105"/>
    </source>
</evidence>